<dbReference type="CDD" id="cd11529">
    <property type="entry name" value="NTP-PPase_MazG_Cterm"/>
    <property type="match status" value="1"/>
</dbReference>
<feature type="domain" description="NTP pyrophosphohydrolase MazG-like" evidence="1">
    <location>
        <begin position="152"/>
        <end position="208"/>
    </location>
</feature>
<dbReference type="CDD" id="cd11528">
    <property type="entry name" value="NTP-PPase_MazG_Nterm"/>
    <property type="match status" value="1"/>
</dbReference>
<dbReference type="InterPro" id="IPR048015">
    <property type="entry name" value="NTP-PPase_MazG-like_N"/>
</dbReference>
<dbReference type="GO" id="GO:0006950">
    <property type="term" value="P:response to stress"/>
    <property type="evidence" value="ECO:0007669"/>
    <property type="project" value="UniProtKB-ARBA"/>
</dbReference>
<dbReference type="Proteomes" id="UP000230956">
    <property type="component" value="Unassembled WGS sequence"/>
</dbReference>
<name>A0A2M7T5Z9_9ACTN</name>
<dbReference type="InterPro" id="IPR011551">
    <property type="entry name" value="NTP_PyrPHydrolase_MazG"/>
</dbReference>
<dbReference type="Pfam" id="PF03819">
    <property type="entry name" value="MazG"/>
    <property type="match status" value="2"/>
</dbReference>
<dbReference type="GO" id="GO:0046052">
    <property type="term" value="P:UTP catabolic process"/>
    <property type="evidence" value="ECO:0007669"/>
    <property type="project" value="TreeGrafter"/>
</dbReference>
<dbReference type="NCBIfam" id="TIGR00444">
    <property type="entry name" value="mazG"/>
    <property type="match status" value="1"/>
</dbReference>
<dbReference type="SUPFAM" id="SSF101386">
    <property type="entry name" value="all-alpha NTP pyrophosphatases"/>
    <property type="match status" value="2"/>
</dbReference>
<dbReference type="InterPro" id="IPR048011">
    <property type="entry name" value="NTP-PPase_MazG-like_C"/>
</dbReference>
<dbReference type="GO" id="GO:0006203">
    <property type="term" value="P:dGTP catabolic process"/>
    <property type="evidence" value="ECO:0007669"/>
    <property type="project" value="TreeGrafter"/>
</dbReference>
<dbReference type="AlphaFoldDB" id="A0A2M7T5Z9"/>
<reference evidence="3" key="1">
    <citation type="submission" date="2017-09" db="EMBL/GenBank/DDBJ databases">
        <title>Depth-based differentiation of microbial function through sediment-hosted aquifers and enrichment of novel symbionts in the deep terrestrial subsurface.</title>
        <authorList>
            <person name="Probst A.J."/>
            <person name="Ladd B."/>
            <person name="Jarett J.K."/>
            <person name="Geller-Mcgrath D.E."/>
            <person name="Sieber C.M.K."/>
            <person name="Emerson J.B."/>
            <person name="Anantharaman K."/>
            <person name="Thomas B.C."/>
            <person name="Malmstrom R."/>
            <person name="Stieglmeier M."/>
            <person name="Klingl A."/>
            <person name="Woyke T."/>
            <person name="Ryan C.M."/>
            <person name="Banfield J.F."/>
        </authorList>
    </citation>
    <scope>NUCLEOTIDE SEQUENCE [LARGE SCALE GENOMIC DNA]</scope>
</reference>
<dbReference type="NCBIfam" id="NF007113">
    <property type="entry name" value="PRK09562.1"/>
    <property type="match status" value="1"/>
</dbReference>
<feature type="domain" description="NTP pyrophosphohydrolase MazG-like" evidence="1">
    <location>
        <begin position="16"/>
        <end position="89"/>
    </location>
</feature>
<sequence>MARLRGAQGCPWDKEQTHKSLRRYLIEEAYETVDAIDANDPEHLKEELGDLLLQIVFHAQIASEAGRFDIQDVVEGIVTKIVRRHPHIFGETKVSCARDVIVKWEEIKSKEKNEVSAIAGIPKSFPALIYAYKLQSKAARVGFDWEDVEGALDKIVEEADELKRAKKGEGLIEDEIGDLFFAMVNVARHLDVDPELALHGTCKKFERRFRYMEEKAETRGERLPDLTLKQKDKLWDEAKDRERYKR</sequence>
<dbReference type="GO" id="GO:0046081">
    <property type="term" value="P:dUTP catabolic process"/>
    <property type="evidence" value="ECO:0007669"/>
    <property type="project" value="TreeGrafter"/>
</dbReference>
<dbReference type="FunFam" id="1.10.287.1080:FF:000003">
    <property type="entry name" value="Nucleoside triphosphate pyrophosphohydrolase"/>
    <property type="match status" value="1"/>
</dbReference>
<gene>
    <name evidence="2" type="ORF">COY37_09680</name>
</gene>
<keyword evidence="2" id="KW-0378">Hydrolase</keyword>
<dbReference type="PANTHER" id="PTHR30522:SF0">
    <property type="entry name" value="NUCLEOSIDE TRIPHOSPHATE PYROPHOSPHOHYDROLASE"/>
    <property type="match status" value="1"/>
</dbReference>
<dbReference type="GO" id="GO:0047429">
    <property type="term" value="F:nucleoside triphosphate diphosphatase activity"/>
    <property type="evidence" value="ECO:0007669"/>
    <property type="project" value="InterPro"/>
</dbReference>
<dbReference type="FunFam" id="1.10.287.1080:FF:000001">
    <property type="entry name" value="Nucleoside triphosphate pyrophosphohydrolase"/>
    <property type="match status" value="1"/>
</dbReference>
<evidence type="ECO:0000313" key="2">
    <source>
        <dbReference type="EMBL" id="PIZ35849.1"/>
    </source>
</evidence>
<evidence type="ECO:0000313" key="3">
    <source>
        <dbReference type="Proteomes" id="UP000230956"/>
    </source>
</evidence>
<dbReference type="GO" id="GO:0046047">
    <property type="term" value="P:TTP catabolic process"/>
    <property type="evidence" value="ECO:0007669"/>
    <property type="project" value="TreeGrafter"/>
</dbReference>
<dbReference type="PANTHER" id="PTHR30522">
    <property type="entry name" value="NUCLEOSIDE TRIPHOSPHATE PYROPHOSPHOHYDROLASE"/>
    <property type="match status" value="1"/>
</dbReference>
<comment type="caution">
    <text evidence="2">The sequence shown here is derived from an EMBL/GenBank/DDBJ whole genome shotgun (WGS) entry which is preliminary data.</text>
</comment>
<organism evidence="2 3">
    <name type="scientific">Candidatus Aquicultor secundus</name>
    <dbReference type="NCBI Taxonomy" id="1973895"/>
    <lineage>
        <taxon>Bacteria</taxon>
        <taxon>Bacillati</taxon>
        <taxon>Actinomycetota</taxon>
        <taxon>Candidatus Aquicultoria</taxon>
        <taxon>Candidatus Aquicultorales</taxon>
        <taxon>Candidatus Aquicultoraceae</taxon>
        <taxon>Candidatus Aquicultor</taxon>
    </lineage>
</organism>
<protein>
    <submittedName>
        <fullName evidence="2">Nucleoside triphosphate pyrophosphohydrolase</fullName>
    </submittedName>
</protein>
<dbReference type="GO" id="GO:0046061">
    <property type="term" value="P:dATP catabolic process"/>
    <property type="evidence" value="ECO:0007669"/>
    <property type="project" value="TreeGrafter"/>
</dbReference>
<proteinExistence type="predicted"/>
<evidence type="ECO:0000259" key="1">
    <source>
        <dbReference type="Pfam" id="PF03819"/>
    </source>
</evidence>
<accession>A0A2M7T5Z9</accession>
<dbReference type="InterPro" id="IPR004518">
    <property type="entry name" value="MazG-like_dom"/>
</dbReference>
<dbReference type="EMBL" id="PFNG01000224">
    <property type="protein sequence ID" value="PIZ35849.1"/>
    <property type="molecule type" value="Genomic_DNA"/>
</dbReference>
<dbReference type="GO" id="GO:0046076">
    <property type="term" value="P:dTTP catabolic process"/>
    <property type="evidence" value="ECO:0007669"/>
    <property type="project" value="TreeGrafter"/>
</dbReference>
<dbReference type="Gene3D" id="1.10.287.1080">
    <property type="entry name" value="MazG-like"/>
    <property type="match status" value="2"/>
</dbReference>